<dbReference type="Gene3D" id="1.10.10.1450">
    <property type="match status" value="1"/>
</dbReference>
<comment type="caution">
    <text evidence="3">The sequence shown here is derived from an EMBL/GenBank/DDBJ whole genome shotgun (WGS) entry which is preliminary data.</text>
</comment>
<dbReference type="InterPro" id="IPR036397">
    <property type="entry name" value="RNaseH_sf"/>
</dbReference>
<organism evidence="3 4">
    <name type="scientific">Trichonephila clavipes</name>
    <name type="common">Golden silk orbweaver</name>
    <name type="synonym">Nephila clavipes</name>
    <dbReference type="NCBI Taxonomy" id="2585209"/>
    <lineage>
        <taxon>Eukaryota</taxon>
        <taxon>Metazoa</taxon>
        <taxon>Ecdysozoa</taxon>
        <taxon>Arthropoda</taxon>
        <taxon>Chelicerata</taxon>
        <taxon>Arachnida</taxon>
        <taxon>Araneae</taxon>
        <taxon>Araneomorphae</taxon>
        <taxon>Entelegynae</taxon>
        <taxon>Araneoidea</taxon>
        <taxon>Nephilidae</taxon>
        <taxon>Trichonephila</taxon>
    </lineage>
</organism>
<proteinExistence type="predicted"/>
<dbReference type="InterPro" id="IPR001888">
    <property type="entry name" value="Transposase_1"/>
</dbReference>
<dbReference type="PANTHER" id="PTHR46060">
    <property type="entry name" value="MARINER MOS1 TRANSPOSASE-LIKE PROTEIN"/>
    <property type="match status" value="1"/>
</dbReference>
<evidence type="ECO:0000259" key="2">
    <source>
        <dbReference type="Pfam" id="PF17906"/>
    </source>
</evidence>
<evidence type="ECO:0000256" key="1">
    <source>
        <dbReference type="SAM" id="MobiDB-lite"/>
    </source>
</evidence>
<dbReference type="Gene3D" id="3.30.420.10">
    <property type="entry name" value="Ribonuclease H-like superfamily/Ribonuclease H"/>
    <property type="match status" value="1"/>
</dbReference>
<sequence length="345" mass="40381">MRVVEGDRWNRSSRPKAAAEAAQDICNAYGEGVTGESTARKWFSNFKNDDFDDDTPRNGRLSEFDEERLKALLKEDDHQTSHKLAEKRNCDHKLNNFHSMRFAKNLRAWESHELNKSNKENRLQIASQHLASHRLTHGHKQRFLYRIVTEDEKWCLYKNIYQRKEWVFPTDTPKPRVKHDLHPKKTMICVWWEWESMVQLGNTRKECHGQQGALHISQVHRMKEAIRLRSHIDKRYHSDGKHFIDHIVLQGKKLGFTISTPQTKKQPWRGNTLDHQRKRNLRLHPLPVGNLESPPYSPDLAPNDYMLFPRLKEHLAGRWLSSGSAVKTSAETSLNGQGPDFYQDG</sequence>
<evidence type="ECO:0000313" key="3">
    <source>
        <dbReference type="EMBL" id="GFX99773.1"/>
    </source>
</evidence>
<dbReference type="PANTHER" id="PTHR46060:SF2">
    <property type="entry name" value="HISTONE-LYSINE N-METHYLTRANSFERASE SETMAR"/>
    <property type="match status" value="1"/>
</dbReference>
<gene>
    <name evidence="3" type="primary">SETMAR</name>
    <name evidence="3" type="ORF">TNCV_258121</name>
</gene>
<keyword evidence="4" id="KW-1185">Reference proteome</keyword>
<dbReference type="AlphaFoldDB" id="A0A8X6RRQ5"/>
<protein>
    <submittedName>
        <fullName evidence="3">Histone-lysine N-methyltransferase SETMAR</fullName>
    </submittedName>
</protein>
<dbReference type="Pfam" id="PF01359">
    <property type="entry name" value="Transposase_1"/>
    <property type="match status" value="1"/>
</dbReference>
<reference evidence="3" key="1">
    <citation type="submission" date="2020-08" db="EMBL/GenBank/DDBJ databases">
        <title>Multicomponent nature underlies the extraordinary mechanical properties of spider dragline silk.</title>
        <authorList>
            <person name="Kono N."/>
            <person name="Nakamura H."/>
            <person name="Mori M."/>
            <person name="Yoshida Y."/>
            <person name="Ohtoshi R."/>
            <person name="Malay A.D."/>
            <person name="Moran D.A.P."/>
            <person name="Tomita M."/>
            <person name="Numata K."/>
            <person name="Arakawa K."/>
        </authorList>
    </citation>
    <scope>NUCLEOTIDE SEQUENCE</scope>
</reference>
<dbReference type="InterPro" id="IPR052709">
    <property type="entry name" value="Transposase-MT_Hybrid"/>
</dbReference>
<accession>A0A8X6RRQ5</accession>
<feature type="compositionally biased region" description="Polar residues" evidence="1">
    <location>
        <begin position="326"/>
        <end position="336"/>
    </location>
</feature>
<dbReference type="InterPro" id="IPR041426">
    <property type="entry name" value="Mos1_HTH"/>
</dbReference>
<dbReference type="Pfam" id="PF17906">
    <property type="entry name" value="HTH_48"/>
    <property type="match status" value="1"/>
</dbReference>
<dbReference type="Proteomes" id="UP000887159">
    <property type="component" value="Unassembled WGS sequence"/>
</dbReference>
<feature type="region of interest" description="Disordered" evidence="1">
    <location>
        <begin position="326"/>
        <end position="345"/>
    </location>
</feature>
<dbReference type="EMBL" id="BMAU01021215">
    <property type="protein sequence ID" value="GFX99773.1"/>
    <property type="molecule type" value="Genomic_DNA"/>
</dbReference>
<dbReference type="GO" id="GO:0003676">
    <property type="term" value="F:nucleic acid binding"/>
    <property type="evidence" value="ECO:0007669"/>
    <property type="project" value="InterPro"/>
</dbReference>
<name>A0A8X6RRQ5_TRICX</name>
<feature type="domain" description="Mos1 transposase HTH" evidence="2">
    <location>
        <begin position="16"/>
        <end position="50"/>
    </location>
</feature>
<evidence type="ECO:0000313" key="4">
    <source>
        <dbReference type="Proteomes" id="UP000887159"/>
    </source>
</evidence>